<name>A0A7T8EQ39_9CAUD</name>
<feature type="compositionally biased region" description="Basic residues" evidence="1">
    <location>
        <begin position="74"/>
        <end position="92"/>
    </location>
</feature>
<gene>
    <name evidence="2" type="ORF">pEaSNUABM5_00187</name>
</gene>
<sequence>MATALSLDDLDAIGGAAQKSKKKKSGIKAKSTAKRAKSAKVVSSVKVKKKKKTGDLFDSNPSLDDLLPEAPQAKKTRVPKPAKDAKPKKKKVNAAQREIEKKVKKKAGVPSGTEIAMMEAQVGELMADIPDIIKQENEQIGEYMIMFDKLRAMARECEAKYMAKKESRDIYALMQLYNQMREVIADLRALRDVGQLGEILNTEVLGPLVESSANSIVKIRQELLAWSNGHLNPDDLANFSAALDKIVRRNAKDIQTAYEGSLNKTVQIFSSSA</sequence>
<dbReference type="EMBL" id="MW366843">
    <property type="protein sequence ID" value="QQO90329.1"/>
    <property type="molecule type" value="Genomic_DNA"/>
</dbReference>
<dbReference type="Proteomes" id="UP000596123">
    <property type="component" value="Segment"/>
</dbReference>
<evidence type="ECO:0000256" key="1">
    <source>
        <dbReference type="SAM" id="MobiDB-lite"/>
    </source>
</evidence>
<feature type="compositionally biased region" description="Basic residues" evidence="1">
    <location>
        <begin position="19"/>
        <end position="38"/>
    </location>
</feature>
<reference evidence="2 3" key="1">
    <citation type="submission" date="2020-12" db="EMBL/GenBank/DDBJ databases">
        <title>Complete genome sequence of Erwinia phage pEa_SNUABM_5.</title>
        <authorList>
            <person name="Kim S.G."/>
            <person name="Lee S.B."/>
            <person name="Kwon J."/>
            <person name="Park S.C."/>
        </authorList>
    </citation>
    <scope>NUCLEOTIDE SEQUENCE [LARGE SCALE GENOMIC DNA]</scope>
</reference>
<evidence type="ECO:0000313" key="2">
    <source>
        <dbReference type="EMBL" id="QQO90329.1"/>
    </source>
</evidence>
<proteinExistence type="predicted"/>
<protein>
    <submittedName>
        <fullName evidence="2">Uncharacterized protein</fullName>
    </submittedName>
</protein>
<organism evidence="2 3">
    <name type="scientific">Erwinia phage pEa_SNUABM_5</name>
    <dbReference type="NCBI Taxonomy" id="2797313"/>
    <lineage>
        <taxon>Viruses</taxon>
        <taxon>Duplodnaviria</taxon>
        <taxon>Heunggongvirae</taxon>
        <taxon>Uroviricota</taxon>
        <taxon>Caudoviricetes</taxon>
        <taxon>Rivsvirus</taxon>
        <taxon>Rivsvirus SNUABM5</taxon>
    </lineage>
</organism>
<keyword evidence="3" id="KW-1185">Reference proteome</keyword>
<feature type="region of interest" description="Disordered" evidence="1">
    <location>
        <begin position="14"/>
        <end position="96"/>
    </location>
</feature>
<evidence type="ECO:0000313" key="3">
    <source>
        <dbReference type="Proteomes" id="UP000596123"/>
    </source>
</evidence>
<accession>A0A7T8EQ39</accession>